<reference evidence="2" key="1">
    <citation type="submission" date="2021-02" db="EMBL/GenBank/DDBJ databases">
        <authorList>
            <person name="Dougan E. K."/>
            <person name="Rhodes N."/>
            <person name="Thang M."/>
            <person name="Chan C."/>
        </authorList>
    </citation>
    <scope>NUCLEOTIDE SEQUENCE</scope>
</reference>
<feature type="compositionally biased region" description="Polar residues" evidence="1">
    <location>
        <begin position="54"/>
        <end position="69"/>
    </location>
</feature>
<proteinExistence type="predicted"/>
<gene>
    <name evidence="2" type="ORF">SNEC2469_LOCUS14545</name>
</gene>
<dbReference type="AlphaFoldDB" id="A0A812T3X9"/>
<feature type="non-terminal residue" evidence="2">
    <location>
        <position position="984"/>
    </location>
</feature>
<dbReference type="Proteomes" id="UP000601435">
    <property type="component" value="Unassembled WGS sequence"/>
</dbReference>
<sequence length="984" mass="110137">ELLDGRPVAELPAREKQLYEIIGQLQRRNPGTPSVFAPLSDIAERKAHPIRMDSSASLQSRLSTGTETASEPPKGSQVEAAEPTLVEAEAPASAYPSRREVDQADDSDAEDDPEYKKLYARMEAKIRRMCTPSSVSGRLAASPDLVKDWKDKGYKRVQLVKLMIEADGNKAAFQQKVESWRKTEQFRKKVQKVKEYCEKHNFVRKNQYDADELEFWVDFRTEGSRGTNKTDGIIESRTADVTGAEGFISSALSDAPMPELPMAGSDAPGLSRENSQEADTIAKLMDEALGTRKNLDKLVLKMKKDSGQLRDIVSMEECIEKLGTLYDDLAGLQAEVKVNGMSPTLEQQLEEKRKAVKCVLAVSCELKNKSVKRKEPGSLPTEEAQPKKLPKQKIELSLKISVKGITLKANLAQVPAKDIVDRAVASSKDGDVLCPTADKLIHVPKGHEEDGVYKAFLTTGMLVNIPHTSLRIGDGVLEKHPTFRPRDFIAELCELEKFSSVVGLPLESATIQLEDFWTHFCNQYDHPIVGDIKSGAVDPAYLVPLNLHGDGGRTYKKSEIMVLQWQPAIGAGTRMSTRKRKVLPEVNAAEINLKGHSFQTRFLISVLHKRHYSDDPAPLLKLLEAVSEWFGDLYENGFKINGQLWRFLPLGLKGDLVFHAKATGLERSFLRVRKRAPNARSKILAGCCPWCLAGSPGFDFECFDKDARWMQSTGSQNPLPWSTKPTILKAIPHSPNEPEFLKPDVFHILNMGVYKEYAASGLCLLLPFCGGTSMDQNMQLMNQKLRQYLRETKTTLHAQRLTLDLIGAKTPNAYASGSWSKGSDSVVFMKFLLWLVENLPVPHTEKPWKYLRQGAASIGVCMRTLYEESIFMEKSTALQCAEDGYMFLCCYSHLVNHSVHHKRLLFNLVPKLHYWHHVVAELRNSALDDKTSLVFNPTTNCTSMCEDYIGQIARLSRRVSARTVHSRVLRRYQAAVAQHMGLLG</sequence>
<feature type="compositionally biased region" description="Acidic residues" evidence="1">
    <location>
        <begin position="103"/>
        <end position="113"/>
    </location>
</feature>
<dbReference type="OrthoDB" id="412225at2759"/>
<comment type="caution">
    <text evidence="2">The sequence shown here is derived from an EMBL/GenBank/DDBJ whole genome shotgun (WGS) entry which is preliminary data.</text>
</comment>
<evidence type="ECO:0000313" key="3">
    <source>
        <dbReference type="Proteomes" id="UP000601435"/>
    </source>
</evidence>
<protein>
    <submittedName>
        <fullName evidence="2">Uncharacterized protein</fullName>
    </submittedName>
</protein>
<evidence type="ECO:0000313" key="2">
    <source>
        <dbReference type="EMBL" id="CAE7509436.1"/>
    </source>
</evidence>
<accession>A0A812T3X9</accession>
<dbReference type="EMBL" id="CAJNJA010023319">
    <property type="protein sequence ID" value="CAE7509436.1"/>
    <property type="molecule type" value="Genomic_DNA"/>
</dbReference>
<feature type="region of interest" description="Disordered" evidence="1">
    <location>
        <begin position="46"/>
        <end position="115"/>
    </location>
</feature>
<evidence type="ECO:0000256" key="1">
    <source>
        <dbReference type="SAM" id="MobiDB-lite"/>
    </source>
</evidence>
<name>A0A812T3X9_9DINO</name>
<keyword evidence="3" id="KW-1185">Reference proteome</keyword>
<organism evidence="2 3">
    <name type="scientific">Symbiodinium necroappetens</name>
    <dbReference type="NCBI Taxonomy" id="1628268"/>
    <lineage>
        <taxon>Eukaryota</taxon>
        <taxon>Sar</taxon>
        <taxon>Alveolata</taxon>
        <taxon>Dinophyceae</taxon>
        <taxon>Suessiales</taxon>
        <taxon>Symbiodiniaceae</taxon>
        <taxon>Symbiodinium</taxon>
    </lineage>
</organism>